<evidence type="ECO:0000313" key="3">
    <source>
        <dbReference type="Proteomes" id="UP000238327"/>
    </source>
</evidence>
<dbReference type="Pfam" id="PF04471">
    <property type="entry name" value="Mrr_cat"/>
    <property type="match status" value="1"/>
</dbReference>
<dbReference type="GO" id="GO:0003677">
    <property type="term" value="F:DNA binding"/>
    <property type="evidence" value="ECO:0007669"/>
    <property type="project" value="InterPro"/>
</dbReference>
<evidence type="ECO:0000313" key="2">
    <source>
        <dbReference type="EMBL" id="AVO54905.1"/>
    </source>
</evidence>
<reference evidence="2 3" key="1">
    <citation type="submission" date="2018-03" db="EMBL/GenBank/DDBJ databases">
        <title>Complete genome sequence and methylome analysis of Pseudomonas mendocina NEB 698.</title>
        <authorList>
            <person name="Morgan R.D."/>
        </authorList>
    </citation>
    <scope>NUCLEOTIDE SEQUENCE [LARGE SCALE GENOMIC DNA]</scope>
    <source>
        <strain evidence="2 3">NEB698</strain>
    </source>
</reference>
<proteinExistence type="predicted"/>
<dbReference type="GO" id="GO:0009307">
    <property type="term" value="P:DNA restriction-modification system"/>
    <property type="evidence" value="ECO:0007669"/>
    <property type="project" value="InterPro"/>
</dbReference>
<sequence>MTYKAKPLISFESMDRNAMPALNFKEIAPAHKGTERDQFELFARDFLEAEGFSVVVGPDRGQDAGRDLIVSEIRFGPGGQSEYRWLVSCKHKAGSGESVGHNEDINLRDRLGTHRCNGFIAFYSTLASSTLATHLKALPPEYGLLVFDNELIEAKLLDSPKGRALAARYMPVSFQRWVLASQYAEAPATASAIKDRFFLREPHSSLETALSEAAARDAMVFVVVYDELHSTKSDLTYRLGYFMGYELTKRLVDEHFVAVLGSSSLPSLQALIPDDDPLEDCRLIIMDATRREIYSDTVYANKKEALKIVRSAIQDGSKLKSSLSN</sequence>
<dbReference type="GO" id="GO:0004519">
    <property type="term" value="F:endonuclease activity"/>
    <property type="evidence" value="ECO:0007669"/>
    <property type="project" value="InterPro"/>
</dbReference>
<name>A0A2R3QSX9_ECTME</name>
<protein>
    <recommendedName>
        <fullName evidence="1">Restriction endonuclease type IV Mrr domain-containing protein</fullName>
    </recommendedName>
</protein>
<dbReference type="InterPro" id="IPR007560">
    <property type="entry name" value="Restrct_endonuc_IV_Mrr"/>
</dbReference>
<organism evidence="2 3">
    <name type="scientific">Ectopseudomonas mendocina</name>
    <name type="common">Pseudomonas mendocina</name>
    <dbReference type="NCBI Taxonomy" id="300"/>
    <lineage>
        <taxon>Bacteria</taxon>
        <taxon>Pseudomonadati</taxon>
        <taxon>Pseudomonadota</taxon>
        <taxon>Gammaproteobacteria</taxon>
        <taxon>Pseudomonadales</taxon>
        <taxon>Pseudomonadaceae</taxon>
        <taxon>Ectopseudomonas</taxon>
    </lineage>
</organism>
<gene>
    <name evidence="2" type="ORF">C7A17_19760</name>
</gene>
<accession>A0A2R3QSX9</accession>
<dbReference type="Proteomes" id="UP000238327">
    <property type="component" value="Chromosome"/>
</dbReference>
<feature type="domain" description="Restriction endonuclease type IV Mrr" evidence="1">
    <location>
        <begin position="36"/>
        <end position="103"/>
    </location>
</feature>
<evidence type="ECO:0000259" key="1">
    <source>
        <dbReference type="Pfam" id="PF04471"/>
    </source>
</evidence>
<dbReference type="AlphaFoldDB" id="A0A2R3QSX9"/>
<dbReference type="EMBL" id="CP027657">
    <property type="protein sequence ID" value="AVO54905.1"/>
    <property type="molecule type" value="Genomic_DNA"/>
</dbReference>